<dbReference type="CDD" id="cd08646">
    <property type="entry name" value="FMT_core_Met-tRNA-FMT_N"/>
    <property type="match status" value="1"/>
</dbReference>
<dbReference type="RefSeq" id="WP_019244966.1">
    <property type="nucleotide sequence ID" value="NZ_CAPH01000005.1"/>
</dbReference>
<dbReference type="InterPro" id="IPR002376">
    <property type="entry name" value="Formyl_transf_N"/>
</dbReference>
<dbReference type="PANTHER" id="PTHR11138">
    <property type="entry name" value="METHIONYL-TRNA FORMYLTRANSFERASE"/>
    <property type="match status" value="1"/>
</dbReference>
<reference evidence="11" key="1">
    <citation type="journal article" date="2022" name="Cell">
        <title>Design, construction, and in vivo augmentation of a complex gut microbiome.</title>
        <authorList>
            <person name="Cheng A.G."/>
            <person name="Ho P.Y."/>
            <person name="Aranda-Diaz A."/>
            <person name="Jain S."/>
            <person name="Yu F.B."/>
            <person name="Meng X."/>
            <person name="Wang M."/>
            <person name="Iakiviak M."/>
            <person name="Nagashima K."/>
            <person name="Zhao A."/>
            <person name="Murugkar P."/>
            <person name="Patil A."/>
            <person name="Atabakhsh K."/>
            <person name="Weakley A."/>
            <person name="Yan J."/>
            <person name="Brumbaugh A.R."/>
            <person name="Higginbottom S."/>
            <person name="Dimas A."/>
            <person name="Shiver A.L."/>
            <person name="Deutschbauer A."/>
            <person name="Neff N."/>
            <person name="Sonnenburg J.L."/>
            <person name="Huang K.C."/>
            <person name="Fischbach M.A."/>
        </authorList>
    </citation>
    <scope>NUCLEOTIDE SEQUENCE</scope>
    <source>
        <strain evidence="11">AP11</strain>
    </source>
</reference>
<dbReference type="InterPro" id="IPR044135">
    <property type="entry name" value="Met-tRNA-FMT_C"/>
</dbReference>
<dbReference type="CDD" id="cd08704">
    <property type="entry name" value="Met_tRNA_FMT_C"/>
    <property type="match status" value="1"/>
</dbReference>
<gene>
    <name evidence="8 11" type="primary">fmt</name>
    <name evidence="11" type="ORF">NQ491_02265</name>
</gene>
<dbReference type="InterPro" id="IPR011034">
    <property type="entry name" value="Formyl_transferase-like_C_sf"/>
</dbReference>
<keyword evidence="6 8" id="KW-0648">Protein biosynthesis</keyword>
<name>A0ABY5V0F4_9BACT</name>
<dbReference type="Gene3D" id="3.40.50.170">
    <property type="entry name" value="Formyl transferase, N-terminal domain"/>
    <property type="match status" value="1"/>
</dbReference>
<evidence type="ECO:0000256" key="3">
    <source>
        <dbReference type="ARBA" id="ARBA00012261"/>
    </source>
</evidence>
<dbReference type="Pfam" id="PF02911">
    <property type="entry name" value="Formyl_trans_C"/>
    <property type="match status" value="1"/>
</dbReference>
<dbReference type="NCBIfam" id="TIGR00460">
    <property type="entry name" value="fmt"/>
    <property type="match status" value="1"/>
</dbReference>
<dbReference type="EMBL" id="CP102294">
    <property type="protein sequence ID" value="UWN57622.1"/>
    <property type="molecule type" value="Genomic_DNA"/>
</dbReference>
<dbReference type="EC" id="2.1.2.9" evidence="3 8"/>
<dbReference type="InterPro" id="IPR041711">
    <property type="entry name" value="Met-tRNA-FMT_N"/>
</dbReference>
<evidence type="ECO:0000256" key="1">
    <source>
        <dbReference type="ARBA" id="ARBA00002606"/>
    </source>
</evidence>
<keyword evidence="5 8" id="KW-0808">Transferase</keyword>
<evidence type="ECO:0000313" key="12">
    <source>
        <dbReference type="Proteomes" id="UP001059295"/>
    </source>
</evidence>
<evidence type="ECO:0000256" key="7">
    <source>
        <dbReference type="ARBA" id="ARBA00048558"/>
    </source>
</evidence>
<evidence type="ECO:0000256" key="5">
    <source>
        <dbReference type="ARBA" id="ARBA00022679"/>
    </source>
</evidence>
<dbReference type="InterPro" id="IPR036477">
    <property type="entry name" value="Formyl_transf_N_sf"/>
</dbReference>
<comment type="catalytic activity">
    <reaction evidence="7 8">
        <text>L-methionyl-tRNA(fMet) + (6R)-10-formyltetrahydrofolate = N-formyl-L-methionyl-tRNA(fMet) + (6S)-5,6,7,8-tetrahydrofolate + H(+)</text>
        <dbReference type="Rhea" id="RHEA:24380"/>
        <dbReference type="Rhea" id="RHEA-COMP:9952"/>
        <dbReference type="Rhea" id="RHEA-COMP:9953"/>
        <dbReference type="ChEBI" id="CHEBI:15378"/>
        <dbReference type="ChEBI" id="CHEBI:57453"/>
        <dbReference type="ChEBI" id="CHEBI:78530"/>
        <dbReference type="ChEBI" id="CHEBI:78844"/>
        <dbReference type="ChEBI" id="CHEBI:195366"/>
        <dbReference type="EC" id="2.1.2.9"/>
    </reaction>
</comment>
<evidence type="ECO:0000256" key="8">
    <source>
        <dbReference type="HAMAP-Rule" id="MF_00182"/>
    </source>
</evidence>
<dbReference type="InterPro" id="IPR005794">
    <property type="entry name" value="Fmt"/>
</dbReference>
<feature type="binding site" evidence="8">
    <location>
        <begin position="113"/>
        <end position="116"/>
    </location>
    <ligand>
        <name>(6S)-5,6,7,8-tetrahydrofolate</name>
        <dbReference type="ChEBI" id="CHEBI:57453"/>
    </ligand>
</feature>
<dbReference type="HAMAP" id="MF_00182">
    <property type="entry name" value="Formyl_trans"/>
    <property type="match status" value="1"/>
</dbReference>
<accession>A0ABY5V0F4</accession>
<evidence type="ECO:0000259" key="9">
    <source>
        <dbReference type="Pfam" id="PF00551"/>
    </source>
</evidence>
<protein>
    <recommendedName>
        <fullName evidence="4 8">Methionyl-tRNA formyltransferase</fullName>
        <ecNumber evidence="3 8">2.1.2.9</ecNumber>
    </recommendedName>
</protein>
<dbReference type="InterPro" id="IPR005793">
    <property type="entry name" value="Formyl_trans_C"/>
</dbReference>
<feature type="domain" description="Formyl transferase N-terminal" evidence="9">
    <location>
        <begin position="7"/>
        <end position="184"/>
    </location>
</feature>
<keyword evidence="12" id="KW-1185">Reference proteome</keyword>
<evidence type="ECO:0000256" key="2">
    <source>
        <dbReference type="ARBA" id="ARBA00010699"/>
    </source>
</evidence>
<comment type="function">
    <text evidence="1 8">Attaches a formyl group to the free amino group of methionyl-tRNA(fMet). The formyl group appears to play a dual role in the initiator identity of N-formylmethionyl-tRNA by promoting its recognition by IF2 and preventing the misappropriation of this tRNA by the elongation apparatus.</text>
</comment>
<comment type="similarity">
    <text evidence="2 8">Belongs to the Fmt family.</text>
</comment>
<dbReference type="Proteomes" id="UP001059295">
    <property type="component" value="Chromosome"/>
</dbReference>
<evidence type="ECO:0000259" key="10">
    <source>
        <dbReference type="Pfam" id="PF02911"/>
    </source>
</evidence>
<evidence type="ECO:0000256" key="6">
    <source>
        <dbReference type="ARBA" id="ARBA00022917"/>
    </source>
</evidence>
<feature type="domain" description="Formyl transferase C-terminal" evidence="10">
    <location>
        <begin position="210"/>
        <end position="312"/>
    </location>
</feature>
<dbReference type="GO" id="GO:0004479">
    <property type="term" value="F:methionyl-tRNA formyltransferase activity"/>
    <property type="evidence" value="ECO:0007669"/>
    <property type="project" value="UniProtKB-EC"/>
</dbReference>
<dbReference type="Gene3D" id="3.10.25.10">
    <property type="entry name" value="Formyl transferase, C-terminal domain"/>
    <property type="match status" value="1"/>
</dbReference>
<dbReference type="SUPFAM" id="SSF53328">
    <property type="entry name" value="Formyltransferase"/>
    <property type="match status" value="1"/>
</dbReference>
<dbReference type="PANTHER" id="PTHR11138:SF5">
    <property type="entry name" value="METHIONYL-TRNA FORMYLTRANSFERASE, MITOCHONDRIAL"/>
    <property type="match status" value="1"/>
</dbReference>
<dbReference type="InterPro" id="IPR037022">
    <property type="entry name" value="Formyl_trans_C_sf"/>
</dbReference>
<evidence type="ECO:0000256" key="4">
    <source>
        <dbReference type="ARBA" id="ARBA00016014"/>
    </source>
</evidence>
<organism evidence="11 12">
    <name type="scientific">Alistipes ihumii AP11</name>
    <dbReference type="NCBI Taxonomy" id="1211813"/>
    <lineage>
        <taxon>Bacteria</taxon>
        <taxon>Pseudomonadati</taxon>
        <taxon>Bacteroidota</taxon>
        <taxon>Bacteroidia</taxon>
        <taxon>Bacteroidales</taxon>
        <taxon>Rikenellaceae</taxon>
        <taxon>Alistipes</taxon>
    </lineage>
</organism>
<dbReference type="SUPFAM" id="SSF50486">
    <property type="entry name" value="FMT C-terminal domain-like"/>
    <property type="match status" value="1"/>
</dbReference>
<dbReference type="GeneID" id="82890521"/>
<evidence type="ECO:0000313" key="11">
    <source>
        <dbReference type="EMBL" id="UWN57622.1"/>
    </source>
</evidence>
<dbReference type="Pfam" id="PF00551">
    <property type="entry name" value="Formyl_trans_N"/>
    <property type="match status" value="1"/>
</dbReference>
<sequence length="321" mass="35132">MEAKKLRIVYMGTPDFAVSPLAKLVEEGYNVVGVVTMPDKPSGRGLHVQQSAVKRYALQAGLPVYQPEKLRDPAFVETFRSMRPDLGIVIAFRMLPEIIWAAPKLGTFNLHASLLPQYRGAAPINWALINGETETGVTTFLLNREIDKGAVLCQTRVPIGPDDDAGTLHDRLMEAGTELVVETIGKIAQGTVTAVEQPTVDPECLKGAPKIFKETCRIDWRQPAARICNLIRGLSPYPAAWSELSRPDATPAGVKIFRAKAEAGRPGKVPGAIVTDGRAEIKVACADGYVQIEELQIAGRRRMTTEELLRGFKEIESCAFR</sequence>
<proteinExistence type="inferred from homology"/>